<organism evidence="8 9">
    <name type="scientific">Acorus calamus</name>
    <name type="common">Sweet flag</name>
    <dbReference type="NCBI Taxonomy" id="4465"/>
    <lineage>
        <taxon>Eukaryota</taxon>
        <taxon>Viridiplantae</taxon>
        <taxon>Streptophyta</taxon>
        <taxon>Embryophyta</taxon>
        <taxon>Tracheophyta</taxon>
        <taxon>Spermatophyta</taxon>
        <taxon>Magnoliopsida</taxon>
        <taxon>Liliopsida</taxon>
        <taxon>Acoraceae</taxon>
        <taxon>Acorus</taxon>
    </lineage>
</organism>
<evidence type="ECO:0000256" key="5">
    <source>
        <dbReference type="ARBA" id="ARBA00023136"/>
    </source>
</evidence>
<comment type="caution">
    <text evidence="8">The sequence shown here is derived from an EMBL/GenBank/DDBJ whole genome shotgun (WGS) entry which is preliminary data.</text>
</comment>
<dbReference type="EMBL" id="JAUJYO010000012">
    <property type="protein sequence ID" value="KAK1302428.1"/>
    <property type="molecule type" value="Genomic_DNA"/>
</dbReference>
<proteinExistence type="inferred from homology"/>
<dbReference type="Proteomes" id="UP001180020">
    <property type="component" value="Unassembled WGS sequence"/>
</dbReference>
<gene>
    <name evidence="8" type="primary">POD1</name>
    <name evidence="8" type="ORF">QJS10_CPB12g01582</name>
</gene>
<comment type="subcellular location">
    <subcellularLocation>
        <location evidence="1">Membrane</location>
        <topology evidence="1">Multi-pass membrane protein</topology>
    </subcellularLocation>
</comment>
<feature type="region of interest" description="Disordered" evidence="6">
    <location>
        <begin position="140"/>
        <end position="159"/>
    </location>
</feature>
<reference evidence="8" key="2">
    <citation type="submission" date="2023-06" db="EMBL/GenBank/DDBJ databases">
        <authorList>
            <person name="Ma L."/>
            <person name="Liu K.-W."/>
            <person name="Li Z."/>
            <person name="Hsiao Y.-Y."/>
            <person name="Qi Y."/>
            <person name="Fu T."/>
            <person name="Tang G."/>
            <person name="Zhang D."/>
            <person name="Sun W.-H."/>
            <person name="Liu D.-K."/>
            <person name="Li Y."/>
            <person name="Chen G.-Z."/>
            <person name="Liu X.-D."/>
            <person name="Liao X.-Y."/>
            <person name="Jiang Y.-T."/>
            <person name="Yu X."/>
            <person name="Hao Y."/>
            <person name="Huang J."/>
            <person name="Zhao X.-W."/>
            <person name="Ke S."/>
            <person name="Chen Y.-Y."/>
            <person name="Wu W.-L."/>
            <person name="Hsu J.-L."/>
            <person name="Lin Y.-F."/>
            <person name="Huang M.-D."/>
            <person name="Li C.-Y."/>
            <person name="Huang L."/>
            <person name="Wang Z.-W."/>
            <person name="Zhao X."/>
            <person name="Zhong W.-Y."/>
            <person name="Peng D.-H."/>
            <person name="Ahmad S."/>
            <person name="Lan S."/>
            <person name="Zhang J.-S."/>
            <person name="Tsai W.-C."/>
            <person name="Van De Peer Y."/>
            <person name="Liu Z.-J."/>
        </authorList>
    </citation>
    <scope>NUCLEOTIDE SEQUENCE</scope>
    <source>
        <strain evidence="8">CP</strain>
        <tissue evidence="8">Leaves</tissue>
    </source>
</reference>
<sequence>MHLSMAVRPGSRKVSFDILSNDSSGDDTTAAPSVLLHRSLSDPSAINVGDEPSKPGRRRRRTSKAARKRKNSVIGVVTEAKLDWTDESDHGTSGISEDVRASETVLTPSSSCVSHVELRQRVVVNGGGFLEGISASWVDGEGDGATESSSGQWRPAEPNGSLARLETVGSLDWKRVMAEDCSPLGGVPFVEKYPWRYFMGELYGGNSLRSTTSIGNENKRQKVYNTMFHVPWRCELLIDVGFFVCLDSFLSLLTIMPARILMTFWRFMNVRQIPWPNAAELSDFGCFVVLACGVVILQATDISLIYHFIRGQGTVKLYVVYNVLEIMDKLCQSFGGDVLQVLFKSAEGLSSCSPENVTFELLRFIFDQTIAVIAFIFHSFVLLAQAITLSTCIVAHNNALLALLVSNNFSEIKSNVFKRVSKENLQDLAYYDTIERFHITAFVLFVLAQNILEAEGPWYQSFIYNALMVYVCEIMVDVIKHSFLAKFNEIKPVAYSQFLEDLCKQTLKIQSEDGGKSLQFVPLAPACVVIRVLTPIYAAHLPYGPLLWRWLWIVLYQP</sequence>
<reference evidence="8" key="1">
    <citation type="journal article" date="2023" name="Nat. Commun.">
        <title>Diploid and tetraploid genomes of Acorus and the evolution of monocots.</title>
        <authorList>
            <person name="Ma L."/>
            <person name="Liu K.W."/>
            <person name="Li Z."/>
            <person name="Hsiao Y.Y."/>
            <person name="Qi Y."/>
            <person name="Fu T."/>
            <person name="Tang G.D."/>
            <person name="Zhang D."/>
            <person name="Sun W.H."/>
            <person name="Liu D.K."/>
            <person name="Li Y."/>
            <person name="Chen G.Z."/>
            <person name="Liu X.D."/>
            <person name="Liao X.Y."/>
            <person name="Jiang Y.T."/>
            <person name="Yu X."/>
            <person name="Hao Y."/>
            <person name="Huang J."/>
            <person name="Zhao X.W."/>
            <person name="Ke S."/>
            <person name="Chen Y.Y."/>
            <person name="Wu W.L."/>
            <person name="Hsu J.L."/>
            <person name="Lin Y.F."/>
            <person name="Huang M.D."/>
            <person name="Li C.Y."/>
            <person name="Huang L."/>
            <person name="Wang Z.W."/>
            <person name="Zhao X."/>
            <person name="Zhong W.Y."/>
            <person name="Peng D.H."/>
            <person name="Ahmad S."/>
            <person name="Lan S."/>
            <person name="Zhang J.S."/>
            <person name="Tsai W.C."/>
            <person name="Van de Peer Y."/>
            <person name="Liu Z.J."/>
        </authorList>
    </citation>
    <scope>NUCLEOTIDE SEQUENCE</scope>
    <source>
        <strain evidence="8">CP</strain>
    </source>
</reference>
<feature type="compositionally biased region" description="Basic residues" evidence="6">
    <location>
        <begin position="55"/>
        <end position="71"/>
    </location>
</feature>
<feature type="transmembrane region" description="Helical" evidence="7">
    <location>
        <begin position="369"/>
        <end position="387"/>
    </location>
</feature>
<dbReference type="Pfam" id="PF05346">
    <property type="entry name" value="DUF747"/>
    <property type="match status" value="1"/>
</dbReference>
<keyword evidence="4 7" id="KW-1133">Transmembrane helix</keyword>
<protein>
    <submittedName>
        <fullName evidence="8">Protein POLLEN DEFECTIVE IN GUIDANCE 1</fullName>
    </submittedName>
</protein>
<evidence type="ECO:0000256" key="2">
    <source>
        <dbReference type="ARBA" id="ARBA00008803"/>
    </source>
</evidence>
<evidence type="ECO:0000256" key="1">
    <source>
        <dbReference type="ARBA" id="ARBA00004141"/>
    </source>
</evidence>
<feature type="transmembrane region" description="Helical" evidence="7">
    <location>
        <begin position="236"/>
        <end position="267"/>
    </location>
</feature>
<evidence type="ECO:0000313" key="8">
    <source>
        <dbReference type="EMBL" id="KAK1302428.1"/>
    </source>
</evidence>
<accession>A0AAV9DML5</accession>
<dbReference type="InterPro" id="IPR008010">
    <property type="entry name" value="Tatp1"/>
</dbReference>
<dbReference type="GO" id="GO:0005789">
    <property type="term" value="C:endoplasmic reticulum membrane"/>
    <property type="evidence" value="ECO:0007669"/>
    <property type="project" value="TreeGrafter"/>
</dbReference>
<feature type="transmembrane region" description="Helical" evidence="7">
    <location>
        <begin position="287"/>
        <end position="309"/>
    </location>
</feature>
<dbReference type="PANTHER" id="PTHR13317:SF4">
    <property type="entry name" value="TRANSMEMBRANE ANTERIOR POSTERIOR TRANSFORMATION PROTEIN 1 HOMOLOG"/>
    <property type="match status" value="1"/>
</dbReference>
<dbReference type="AlphaFoldDB" id="A0AAV9DML5"/>
<keyword evidence="5 7" id="KW-0472">Membrane</keyword>
<name>A0AAV9DML5_ACOCL</name>
<comment type="similarity">
    <text evidence="2">Belongs to the TAPT1 family.</text>
</comment>
<dbReference type="PANTHER" id="PTHR13317">
    <property type="entry name" value="TRANSMEMBRANE ANTERIOR POSTERIOR TRANSFORMATION PROTEIN 1 HOMOLOG"/>
    <property type="match status" value="1"/>
</dbReference>
<evidence type="ECO:0000256" key="7">
    <source>
        <dbReference type="SAM" id="Phobius"/>
    </source>
</evidence>
<keyword evidence="3 7" id="KW-0812">Transmembrane</keyword>
<keyword evidence="9" id="KW-1185">Reference proteome</keyword>
<feature type="region of interest" description="Disordered" evidence="6">
    <location>
        <begin position="37"/>
        <end position="72"/>
    </location>
</feature>
<evidence type="ECO:0000256" key="4">
    <source>
        <dbReference type="ARBA" id="ARBA00022989"/>
    </source>
</evidence>
<evidence type="ECO:0000313" key="9">
    <source>
        <dbReference type="Proteomes" id="UP001180020"/>
    </source>
</evidence>
<evidence type="ECO:0000256" key="6">
    <source>
        <dbReference type="SAM" id="MobiDB-lite"/>
    </source>
</evidence>
<evidence type="ECO:0000256" key="3">
    <source>
        <dbReference type="ARBA" id="ARBA00022692"/>
    </source>
</evidence>